<dbReference type="AlphaFoldDB" id="A0AAV7PKA1"/>
<comment type="caution">
    <text evidence="1">The sequence shown here is derived from an EMBL/GenBank/DDBJ whole genome shotgun (WGS) entry which is preliminary data.</text>
</comment>
<protein>
    <submittedName>
        <fullName evidence="1">Uncharacterized protein</fullName>
    </submittedName>
</protein>
<keyword evidence="2" id="KW-1185">Reference proteome</keyword>
<proteinExistence type="predicted"/>
<gene>
    <name evidence="1" type="ORF">NDU88_006159</name>
</gene>
<dbReference type="Proteomes" id="UP001066276">
    <property type="component" value="Chromosome 7"/>
</dbReference>
<reference evidence="1" key="1">
    <citation type="journal article" date="2022" name="bioRxiv">
        <title>Sequencing and chromosome-scale assembly of the giantPleurodeles waltlgenome.</title>
        <authorList>
            <person name="Brown T."/>
            <person name="Elewa A."/>
            <person name="Iarovenko S."/>
            <person name="Subramanian E."/>
            <person name="Araus A.J."/>
            <person name="Petzold A."/>
            <person name="Susuki M."/>
            <person name="Suzuki K.-i.T."/>
            <person name="Hayashi T."/>
            <person name="Toyoda A."/>
            <person name="Oliveira C."/>
            <person name="Osipova E."/>
            <person name="Leigh N.D."/>
            <person name="Simon A."/>
            <person name="Yun M.H."/>
        </authorList>
    </citation>
    <scope>NUCLEOTIDE SEQUENCE</scope>
    <source>
        <strain evidence="1">20211129_DDA</strain>
        <tissue evidence="1">Liver</tissue>
    </source>
</reference>
<organism evidence="1 2">
    <name type="scientific">Pleurodeles waltl</name>
    <name type="common">Iberian ribbed newt</name>
    <dbReference type="NCBI Taxonomy" id="8319"/>
    <lineage>
        <taxon>Eukaryota</taxon>
        <taxon>Metazoa</taxon>
        <taxon>Chordata</taxon>
        <taxon>Craniata</taxon>
        <taxon>Vertebrata</taxon>
        <taxon>Euteleostomi</taxon>
        <taxon>Amphibia</taxon>
        <taxon>Batrachia</taxon>
        <taxon>Caudata</taxon>
        <taxon>Salamandroidea</taxon>
        <taxon>Salamandridae</taxon>
        <taxon>Pleurodelinae</taxon>
        <taxon>Pleurodeles</taxon>
    </lineage>
</organism>
<evidence type="ECO:0000313" key="2">
    <source>
        <dbReference type="Proteomes" id="UP001066276"/>
    </source>
</evidence>
<name>A0AAV7PKA1_PLEWA</name>
<dbReference type="EMBL" id="JANPWB010000011">
    <property type="protein sequence ID" value="KAJ1127766.1"/>
    <property type="molecule type" value="Genomic_DNA"/>
</dbReference>
<sequence length="76" mass="8266">MSVLPEFPSGRCFSGDYLSRYLIVGTCVSVPAPRRRMARWGCKLGACCPGALKKPSGIIVRSPSGERKKIQHQLGC</sequence>
<accession>A0AAV7PKA1</accession>
<evidence type="ECO:0000313" key="1">
    <source>
        <dbReference type="EMBL" id="KAJ1127766.1"/>
    </source>
</evidence>